<feature type="domain" description="SCP" evidence="1">
    <location>
        <begin position="67"/>
        <end position="192"/>
    </location>
</feature>
<dbReference type="EMBL" id="JACWZY010000074">
    <property type="protein sequence ID" value="MBD2705821.1"/>
    <property type="molecule type" value="Genomic_DNA"/>
</dbReference>
<dbReference type="Proteomes" id="UP000598820">
    <property type="component" value="Unassembled WGS sequence"/>
</dbReference>
<dbReference type="PROSITE" id="PS51257">
    <property type="entry name" value="PROKAR_LIPOPROTEIN"/>
    <property type="match status" value="1"/>
</dbReference>
<dbReference type="SUPFAM" id="SSF55797">
    <property type="entry name" value="PR-1-like"/>
    <property type="match status" value="1"/>
</dbReference>
<dbReference type="Pfam" id="PF00188">
    <property type="entry name" value="CAP"/>
    <property type="match status" value="1"/>
</dbReference>
<dbReference type="InterPro" id="IPR035940">
    <property type="entry name" value="CAP_sf"/>
</dbReference>
<evidence type="ECO:0000259" key="1">
    <source>
        <dbReference type="Pfam" id="PF00188"/>
    </source>
</evidence>
<evidence type="ECO:0000313" key="2">
    <source>
        <dbReference type="EMBL" id="MBD2705821.1"/>
    </source>
</evidence>
<dbReference type="Gene3D" id="3.40.33.10">
    <property type="entry name" value="CAP"/>
    <property type="match status" value="1"/>
</dbReference>
<reference evidence="2" key="1">
    <citation type="submission" date="2020-09" db="EMBL/GenBank/DDBJ databases">
        <authorList>
            <person name="Kim M.K."/>
        </authorList>
    </citation>
    <scope>NUCLEOTIDE SEQUENCE</scope>
    <source>
        <strain evidence="2">BT702</strain>
    </source>
</reference>
<proteinExistence type="predicted"/>
<accession>A0A927AWU0</accession>
<evidence type="ECO:0000313" key="3">
    <source>
        <dbReference type="Proteomes" id="UP000598820"/>
    </source>
</evidence>
<protein>
    <submittedName>
        <fullName evidence="2">CAP domain-containing protein</fullName>
    </submittedName>
</protein>
<dbReference type="PANTHER" id="PTHR31157:SF1">
    <property type="entry name" value="SCP DOMAIN-CONTAINING PROTEIN"/>
    <property type="match status" value="1"/>
</dbReference>
<gene>
    <name evidence="2" type="ORF">IC229_34800</name>
</gene>
<dbReference type="PANTHER" id="PTHR31157">
    <property type="entry name" value="SCP DOMAIN-CONTAINING PROTEIN"/>
    <property type="match status" value="1"/>
</dbReference>
<comment type="caution">
    <text evidence="2">The sequence shown here is derived from an EMBL/GenBank/DDBJ whole genome shotgun (WGS) entry which is preliminary data.</text>
</comment>
<organism evidence="2 3">
    <name type="scientific">Spirosoma profusum</name>
    <dbReference type="NCBI Taxonomy" id="2771354"/>
    <lineage>
        <taxon>Bacteria</taxon>
        <taxon>Pseudomonadati</taxon>
        <taxon>Bacteroidota</taxon>
        <taxon>Cytophagia</taxon>
        <taxon>Cytophagales</taxon>
        <taxon>Cytophagaceae</taxon>
        <taxon>Spirosoma</taxon>
    </lineage>
</organism>
<dbReference type="AlphaFoldDB" id="A0A927AWU0"/>
<keyword evidence="3" id="KW-1185">Reference proteome</keyword>
<dbReference type="InterPro" id="IPR014044">
    <property type="entry name" value="CAP_dom"/>
</dbReference>
<dbReference type="RefSeq" id="WP_190893599.1">
    <property type="nucleotide sequence ID" value="NZ_JACWZY010000074.1"/>
</dbReference>
<dbReference type="CDD" id="cd05379">
    <property type="entry name" value="CAP_bacterial"/>
    <property type="match status" value="1"/>
</dbReference>
<sequence length="198" mass="21054">MKPAYFFVVAVLLGASACQSDKGISTSPEPVTSSTYQEVDGANLEFTPNLAGAREAAATTAQQTEILNRINAIRAKPCTCGGRVYPAVPALTLHSQLTAAADKHAVNMASKNYFSHTGKDGSDPGTRIYRAGYPWSAYGENIAAGYSATSQVVETWRISAGHCANLMNGAVKHLGVGYGYSSNSTYKHYWVALLAKPR</sequence>
<name>A0A927AWU0_9BACT</name>